<evidence type="ECO:0000313" key="2">
    <source>
        <dbReference type="Proteomes" id="UP000078543"/>
    </source>
</evidence>
<dbReference type="STRING" id="1437059.A6A05_06960"/>
<proteinExistence type="predicted"/>
<dbReference type="EMBL" id="LWQU01000054">
    <property type="protein sequence ID" value="OAN60942.1"/>
    <property type="molecule type" value="Genomic_DNA"/>
</dbReference>
<organism evidence="1 2">
    <name type="scientific">Magnetospirillum moscoviense</name>
    <dbReference type="NCBI Taxonomy" id="1437059"/>
    <lineage>
        <taxon>Bacteria</taxon>
        <taxon>Pseudomonadati</taxon>
        <taxon>Pseudomonadota</taxon>
        <taxon>Alphaproteobacteria</taxon>
        <taxon>Rhodospirillales</taxon>
        <taxon>Rhodospirillaceae</taxon>
        <taxon>Magnetospirillum</taxon>
    </lineage>
</organism>
<evidence type="ECO:0000313" key="1">
    <source>
        <dbReference type="EMBL" id="OAN60942.1"/>
    </source>
</evidence>
<protein>
    <submittedName>
        <fullName evidence="1">Uncharacterized protein</fullName>
    </submittedName>
</protein>
<sequence length="193" mass="21642">MRDHLLQLAEQESKLRHRLALSGELLEGYHPEIRAIHEANARELELAIDDEGWPTADEIGDDALEAAFLIALNAMSRPSFQRRCLTHMKMAANRGEIPARHAAMLEDRIRVLEGRPQIYGTQLDWDEDGHLAPLPIDAEESVDQRRAKVGLPPLAQALAQAEAEAAASQEHPAAEWLHRQHALADFAHEVGWR</sequence>
<reference evidence="1 2" key="1">
    <citation type="submission" date="2016-04" db="EMBL/GenBank/DDBJ databases">
        <title>Draft genome sequence of freshwater magnetotactic bacteria Magnetospirillum marisnigri SP-1 and Magnetospirillum moscoviense BB-1.</title>
        <authorList>
            <person name="Koziaeva V."/>
            <person name="Dziuba M.V."/>
            <person name="Ivanov T.M."/>
            <person name="Kuznetsov B."/>
            <person name="Grouzdev D.S."/>
        </authorList>
    </citation>
    <scope>NUCLEOTIDE SEQUENCE [LARGE SCALE GENOMIC DNA]</scope>
    <source>
        <strain evidence="1 2">BB-1</strain>
    </source>
</reference>
<gene>
    <name evidence="1" type="ORF">A6A05_06960</name>
</gene>
<dbReference type="OrthoDB" id="7632344at2"/>
<keyword evidence="2" id="KW-1185">Reference proteome</keyword>
<comment type="caution">
    <text evidence="1">The sequence shown here is derived from an EMBL/GenBank/DDBJ whole genome shotgun (WGS) entry which is preliminary data.</text>
</comment>
<accession>A0A178N0H1</accession>
<name>A0A178N0H1_9PROT</name>
<dbReference type="AlphaFoldDB" id="A0A178N0H1"/>
<dbReference type="RefSeq" id="WP_068497320.1">
    <property type="nucleotide sequence ID" value="NZ_LWQU01000054.1"/>
</dbReference>
<dbReference type="InterPro" id="IPR046732">
    <property type="entry name" value="DUF6624"/>
</dbReference>
<dbReference type="Pfam" id="PF20329">
    <property type="entry name" value="DUF6624"/>
    <property type="match status" value="1"/>
</dbReference>
<dbReference type="Proteomes" id="UP000078543">
    <property type="component" value="Unassembled WGS sequence"/>
</dbReference>